<dbReference type="Proteomes" id="UP000789342">
    <property type="component" value="Unassembled WGS sequence"/>
</dbReference>
<evidence type="ECO:0000313" key="2">
    <source>
        <dbReference type="Proteomes" id="UP000789342"/>
    </source>
</evidence>
<evidence type="ECO:0000313" key="1">
    <source>
        <dbReference type="EMBL" id="CAG8598666.1"/>
    </source>
</evidence>
<organism evidence="1 2">
    <name type="scientific">Acaulospora morrowiae</name>
    <dbReference type="NCBI Taxonomy" id="94023"/>
    <lineage>
        <taxon>Eukaryota</taxon>
        <taxon>Fungi</taxon>
        <taxon>Fungi incertae sedis</taxon>
        <taxon>Mucoromycota</taxon>
        <taxon>Glomeromycotina</taxon>
        <taxon>Glomeromycetes</taxon>
        <taxon>Diversisporales</taxon>
        <taxon>Acaulosporaceae</taxon>
        <taxon>Acaulospora</taxon>
    </lineage>
</organism>
<gene>
    <name evidence="1" type="ORF">AMORRO_LOCUS7682</name>
</gene>
<protein>
    <submittedName>
        <fullName evidence="1">1026_t:CDS:1</fullName>
    </submittedName>
</protein>
<keyword evidence="2" id="KW-1185">Reference proteome</keyword>
<sequence>MINNVEFLSKEISGNFMEIDLLDNLKKINDYSVKIGESIEEGLFFASNILSYFFENHKEFAKGWKNDLDSQGKVNNQTDPHLNFIDESIENCKKFADRFGEFHEFLNSGIMK</sequence>
<feature type="non-terminal residue" evidence="1">
    <location>
        <position position="112"/>
    </location>
</feature>
<proteinExistence type="predicted"/>
<accession>A0A9N9GBL5</accession>
<dbReference type="EMBL" id="CAJVPV010005976">
    <property type="protein sequence ID" value="CAG8598666.1"/>
    <property type="molecule type" value="Genomic_DNA"/>
</dbReference>
<name>A0A9N9GBL5_9GLOM</name>
<dbReference type="AlphaFoldDB" id="A0A9N9GBL5"/>
<reference evidence="1" key="1">
    <citation type="submission" date="2021-06" db="EMBL/GenBank/DDBJ databases">
        <authorList>
            <person name="Kallberg Y."/>
            <person name="Tangrot J."/>
            <person name="Rosling A."/>
        </authorList>
    </citation>
    <scope>NUCLEOTIDE SEQUENCE</scope>
    <source>
        <strain evidence="1">CL551</strain>
    </source>
</reference>
<comment type="caution">
    <text evidence="1">The sequence shown here is derived from an EMBL/GenBank/DDBJ whole genome shotgun (WGS) entry which is preliminary data.</text>
</comment>